<protein>
    <submittedName>
        <fullName evidence="1">Putative ATP/GTP-binding protein</fullName>
    </submittedName>
</protein>
<geneLocation type="plasmid" evidence="1">
    <name>pSHK1</name>
</geneLocation>
<dbReference type="Gene3D" id="3.40.50.300">
    <property type="entry name" value="P-loop containing nucleotide triphosphate hydrolases"/>
    <property type="match status" value="1"/>
</dbReference>
<organism evidence="1">
    <name type="scientific">Streptomyces sp. HK1</name>
    <dbReference type="NCBI Taxonomy" id="405041"/>
    <lineage>
        <taxon>Bacteria</taxon>
        <taxon>Bacillati</taxon>
        <taxon>Actinomycetota</taxon>
        <taxon>Actinomycetes</taxon>
        <taxon>Kitasatosporales</taxon>
        <taxon>Streptomycetaceae</taxon>
        <taxon>Streptomyces</taxon>
    </lineage>
</organism>
<proteinExistence type="predicted"/>
<dbReference type="InterPro" id="IPR027417">
    <property type="entry name" value="P-loop_NTPase"/>
</dbReference>
<dbReference type="EMBL" id="EU372836">
    <property type="protein sequence ID" value="ABY83572.1"/>
    <property type="molecule type" value="Genomic_DNA"/>
</dbReference>
<dbReference type="RefSeq" id="WP_012268513.1">
    <property type="nucleotide sequence ID" value="NC_010311.1"/>
</dbReference>
<evidence type="ECO:0000313" key="1">
    <source>
        <dbReference type="EMBL" id="ABY83572.1"/>
    </source>
</evidence>
<accession>B0LUA4</accession>
<dbReference type="Pfam" id="PF13671">
    <property type="entry name" value="AAA_33"/>
    <property type="match status" value="1"/>
</dbReference>
<gene>
    <name evidence="1" type="ORF">pSHK1.103</name>
</gene>
<name>B0LUA4_9ACTN</name>
<sequence length="66" mass="7283">MKPFRLDSALPVDTTIPDPSLVIVIGAAGSGKSTWARTWPTTQVLELDRFRALVSDDFSVKFCMLI</sequence>
<keyword evidence="1" id="KW-0614">Plasmid</keyword>
<reference evidence="1" key="1">
    <citation type="journal article" date="2011" name="Acta Biochim. Biophys. Sin.">
        <title>Characterization of the multiple CRISPR loci on Streptomyces linear plasmid pSHK1.</title>
        <authorList>
            <person name="Guo P."/>
            <person name="Cheng Q."/>
            <person name="Xie P."/>
            <person name="Fan Y."/>
            <person name="Jiang W."/>
            <person name="Qin Z."/>
        </authorList>
    </citation>
    <scope>NUCLEOTIDE SEQUENCE</scope>
    <source>
        <strain evidence="1">HK1</strain>
        <plasmid evidence="1">pSHK1</plasmid>
    </source>
</reference>
<dbReference type="AlphaFoldDB" id="B0LUA4"/>